<dbReference type="RefSeq" id="WP_256405573.1">
    <property type="nucleotide sequence ID" value="NZ_CP187151.1"/>
</dbReference>
<sequence length="65" mass="6348">MELEEGMVRKIAISVGAVGVFVALVVGIGATYNDGGLGSTGGLALIATIAVFILAMAGVGLLLAD</sequence>
<feature type="transmembrane region" description="Helical" evidence="1">
    <location>
        <begin position="44"/>
        <end position="64"/>
    </location>
</feature>
<dbReference type="Proteomes" id="UP001597075">
    <property type="component" value="Unassembled WGS sequence"/>
</dbReference>
<dbReference type="EMBL" id="JBHUDL010000009">
    <property type="protein sequence ID" value="MFD1633546.1"/>
    <property type="molecule type" value="Genomic_DNA"/>
</dbReference>
<evidence type="ECO:0000313" key="3">
    <source>
        <dbReference type="Proteomes" id="UP001597075"/>
    </source>
</evidence>
<organism evidence="2 3">
    <name type="scientific">Haloplanus ruber</name>
    <dbReference type="NCBI Taxonomy" id="869892"/>
    <lineage>
        <taxon>Archaea</taxon>
        <taxon>Methanobacteriati</taxon>
        <taxon>Methanobacteriota</taxon>
        <taxon>Stenosarchaea group</taxon>
        <taxon>Halobacteria</taxon>
        <taxon>Halobacteriales</taxon>
        <taxon>Haloferacaceae</taxon>
        <taxon>Haloplanus</taxon>
    </lineage>
</organism>
<evidence type="ECO:0000256" key="1">
    <source>
        <dbReference type="SAM" id="Phobius"/>
    </source>
</evidence>
<evidence type="ECO:0008006" key="4">
    <source>
        <dbReference type="Google" id="ProtNLM"/>
    </source>
</evidence>
<accession>A0ABD6CZT7</accession>
<dbReference type="AlphaFoldDB" id="A0ABD6CZT7"/>
<comment type="caution">
    <text evidence="2">The sequence shown here is derived from an EMBL/GenBank/DDBJ whole genome shotgun (WGS) entry which is preliminary data.</text>
</comment>
<keyword evidence="3" id="KW-1185">Reference proteome</keyword>
<name>A0ABD6CZT7_9EURY</name>
<keyword evidence="1" id="KW-0812">Transmembrane</keyword>
<proteinExistence type="predicted"/>
<keyword evidence="1" id="KW-1133">Transmembrane helix</keyword>
<evidence type="ECO:0000313" key="2">
    <source>
        <dbReference type="EMBL" id="MFD1633546.1"/>
    </source>
</evidence>
<feature type="transmembrane region" description="Helical" evidence="1">
    <location>
        <begin position="12"/>
        <end position="32"/>
    </location>
</feature>
<protein>
    <recommendedName>
        <fullName evidence="4">Transporter</fullName>
    </recommendedName>
</protein>
<gene>
    <name evidence="2" type="ORF">ACFSBJ_07345</name>
</gene>
<keyword evidence="1" id="KW-0472">Membrane</keyword>
<dbReference type="InterPro" id="IPR055895">
    <property type="entry name" value="DUF7472"/>
</dbReference>
<dbReference type="Pfam" id="PF24284">
    <property type="entry name" value="DUF7472"/>
    <property type="match status" value="1"/>
</dbReference>
<reference evidence="2 3" key="1">
    <citation type="journal article" date="2019" name="Int. J. Syst. Evol. Microbiol.">
        <title>The Global Catalogue of Microorganisms (GCM) 10K type strain sequencing project: providing services to taxonomists for standard genome sequencing and annotation.</title>
        <authorList>
            <consortium name="The Broad Institute Genomics Platform"/>
            <consortium name="The Broad Institute Genome Sequencing Center for Infectious Disease"/>
            <person name="Wu L."/>
            <person name="Ma J."/>
        </authorList>
    </citation>
    <scope>NUCLEOTIDE SEQUENCE [LARGE SCALE GENOMIC DNA]</scope>
    <source>
        <strain evidence="2 3">CGMCC 1.10594</strain>
    </source>
</reference>